<organism evidence="3 4">
    <name type="scientific">Lagenidium giganteum</name>
    <dbReference type="NCBI Taxonomy" id="4803"/>
    <lineage>
        <taxon>Eukaryota</taxon>
        <taxon>Sar</taxon>
        <taxon>Stramenopiles</taxon>
        <taxon>Oomycota</taxon>
        <taxon>Peronosporomycetes</taxon>
        <taxon>Pythiales</taxon>
        <taxon>Pythiaceae</taxon>
    </lineage>
</organism>
<evidence type="ECO:0000313" key="3">
    <source>
        <dbReference type="EMBL" id="DAZ94959.1"/>
    </source>
</evidence>
<gene>
    <name evidence="3" type="ORF">N0F65_000054</name>
    <name evidence="2" type="ORF">N0F65_003045</name>
</gene>
<accession>A0AAV2YNM9</accession>
<name>A0AAV2YNM9_9STRA</name>
<dbReference type="AlphaFoldDB" id="A0AAV2YNM9"/>
<dbReference type="EMBL" id="DAKRPA010000373">
    <property type="protein sequence ID" value="DAZ92866.1"/>
    <property type="molecule type" value="Genomic_DNA"/>
</dbReference>
<dbReference type="InterPro" id="IPR057394">
    <property type="entry name" value="PIGBOS1"/>
</dbReference>
<dbReference type="Proteomes" id="UP001146120">
    <property type="component" value="Unassembled WGS sequence"/>
</dbReference>
<proteinExistence type="predicted"/>
<keyword evidence="1" id="KW-1133">Transmembrane helix</keyword>
<sequence length="74" mass="8434">MFGKKKEGLYLRPRVRRTTPLMDIAFAVIMGGISGAYIFNDTFRRFQEAEGESILKQADIKPIIAQSQQPKDDE</sequence>
<feature type="transmembrane region" description="Helical" evidence="1">
    <location>
        <begin position="21"/>
        <end position="39"/>
    </location>
</feature>
<reference evidence="3" key="2">
    <citation type="journal article" date="2023" name="Microbiol Resour">
        <title>Decontamination and Annotation of the Draft Genome Sequence of the Oomycete Lagenidium giganteum ARSEF 373.</title>
        <authorList>
            <person name="Morgan W.R."/>
            <person name="Tartar A."/>
        </authorList>
    </citation>
    <scope>NUCLEOTIDE SEQUENCE</scope>
    <source>
        <strain evidence="3">ARSEF 373</strain>
    </source>
</reference>
<dbReference type="EMBL" id="DAKRPA010000224">
    <property type="protein sequence ID" value="DAZ94959.1"/>
    <property type="molecule type" value="Genomic_DNA"/>
</dbReference>
<evidence type="ECO:0000313" key="2">
    <source>
        <dbReference type="EMBL" id="DAZ92866.1"/>
    </source>
</evidence>
<protein>
    <submittedName>
        <fullName evidence="3">Uncharacterized protein</fullName>
    </submittedName>
</protein>
<comment type="caution">
    <text evidence="3">The sequence shown here is derived from an EMBL/GenBank/DDBJ whole genome shotgun (WGS) entry which is preliminary data.</text>
</comment>
<evidence type="ECO:0000313" key="4">
    <source>
        <dbReference type="Proteomes" id="UP001146120"/>
    </source>
</evidence>
<reference evidence="3" key="1">
    <citation type="submission" date="2022-11" db="EMBL/GenBank/DDBJ databases">
        <authorList>
            <person name="Morgan W.R."/>
            <person name="Tartar A."/>
        </authorList>
    </citation>
    <scope>NUCLEOTIDE SEQUENCE</scope>
    <source>
        <strain evidence="3">ARSEF 373</strain>
    </source>
</reference>
<keyword evidence="1" id="KW-0812">Transmembrane</keyword>
<keyword evidence="1" id="KW-0472">Membrane</keyword>
<keyword evidence="4" id="KW-1185">Reference proteome</keyword>
<evidence type="ECO:0000256" key="1">
    <source>
        <dbReference type="SAM" id="Phobius"/>
    </source>
</evidence>
<dbReference type="Pfam" id="PF23670">
    <property type="entry name" value="PIGBOS1"/>
    <property type="match status" value="1"/>
</dbReference>